<dbReference type="AlphaFoldDB" id="A0A7Y7QYV3"/>
<proteinExistence type="predicted"/>
<protein>
    <recommendedName>
        <fullName evidence="5">DUF306 domain-containing protein</fullName>
    </recommendedName>
</protein>
<dbReference type="EMBL" id="JABYQV010000031">
    <property type="protein sequence ID" value="NVP33282.1"/>
    <property type="molecule type" value="Genomic_DNA"/>
</dbReference>
<dbReference type="Proteomes" id="UP000531581">
    <property type="component" value="Unassembled WGS sequence"/>
</dbReference>
<evidence type="ECO:0000313" key="3">
    <source>
        <dbReference type="Proteomes" id="UP000531581"/>
    </source>
</evidence>
<sequence length="148" mass="16522">MTIALNGLYRCRLLTFTQWSCSIWAIFAALTVPTLPSPARVVPAREDTSTTKLAGVWSFDGRSGCKSGMAWVLNRNGSYSEIRLPDQTPLGGGKWYERGDTIYYSLPRVLTAAAGRPDKRMVIIERGPRRLVAVTNRRVRHVMHKCPG</sequence>
<gene>
    <name evidence="1" type="ORF">HKX05_19140</name>
    <name evidence="2" type="ORF">HLV41_19800</name>
</gene>
<comment type="caution">
    <text evidence="2">The sequence shown here is derived from an EMBL/GenBank/DDBJ whole genome shotgun (WGS) entry which is preliminary data.</text>
</comment>
<organism evidence="2 3">
    <name type="scientific">Sphingomonas sanguinis</name>
    <dbReference type="NCBI Taxonomy" id="33051"/>
    <lineage>
        <taxon>Bacteria</taxon>
        <taxon>Pseudomonadati</taxon>
        <taxon>Pseudomonadota</taxon>
        <taxon>Alphaproteobacteria</taxon>
        <taxon>Sphingomonadales</taxon>
        <taxon>Sphingomonadaceae</taxon>
        <taxon>Sphingomonas</taxon>
    </lineage>
</organism>
<name>A0A7Y7QYV3_9SPHN</name>
<keyword evidence="4" id="KW-1185">Reference proteome</keyword>
<dbReference type="EMBL" id="JABEOV010000029">
    <property type="protein sequence ID" value="NNG55461.1"/>
    <property type="molecule type" value="Genomic_DNA"/>
</dbReference>
<evidence type="ECO:0000313" key="2">
    <source>
        <dbReference type="EMBL" id="NVP33282.1"/>
    </source>
</evidence>
<accession>A0A7Y7QYV3</accession>
<evidence type="ECO:0008006" key="5">
    <source>
        <dbReference type="Google" id="ProtNLM"/>
    </source>
</evidence>
<evidence type="ECO:0000313" key="1">
    <source>
        <dbReference type="EMBL" id="NNG55461.1"/>
    </source>
</evidence>
<dbReference type="RefSeq" id="WP_170172208.1">
    <property type="nucleotide sequence ID" value="NZ_JABEOV010000029.1"/>
</dbReference>
<evidence type="ECO:0000313" key="4">
    <source>
        <dbReference type="Proteomes" id="UP000557656"/>
    </source>
</evidence>
<reference evidence="3 4" key="1">
    <citation type="submission" date="2020-05" db="EMBL/GenBank/DDBJ databases">
        <title>Draft Genome Sequences of Sphingomonas sp. Isolated from the International Space Station.</title>
        <authorList>
            <person name="Bijlani S."/>
            <person name="Singh N.K."/>
            <person name="Mason C.E."/>
            <person name="Wang C.C."/>
            <person name="Venkateswaran K."/>
        </authorList>
    </citation>
    <scope>NUCLEOTIDE SEQUENCE [LARGE SCALE GENOMIC DNA]</scope>
    <source>
        <strain evidence="1 4">IIF7SW-B5</strain>
        <strain evidence="2">ISS-IIF7SWP</strain>
    </source>
</reference>
<dbReference type="Proteomes" id="UP000557656">
    <property type="component" value="Unassembled WGS sequence"/>
</dbReference>